<comment type="caution">
    <text evidence="5">The sequence shown here is derived from an EMBL/GenBank/DDBJ whole genome shotgun (WGS) entry which is preliminary data.</text>
</comment>
<evidence type="ECO:0000259" key="4">
    <source>
        <dbReference type="PROSITE" id="PS01124"/>
    </source>
</evidence>
<dbReference type="EMBL" id="JBHSMI010000023">
    <property type="protein sequence ID" value="MFC5403440.1"/>
    <property type="molecule type" value="Genomic_DNA"/>
</dbReference>
<dbReference type="Gene3D" id="1.10.10.60">
    <property type="entry name" value="Homeodomain-like"/>
    <property type="match status" value="2"/>
</dbReference>
<sequence length="271" mass="30807">MKYMQIVSLFSLTVLPQCQVTLRNELKQLYLFEGSAAVEVTWKGKSTVANQEDIVVGETFQIKNTSAIAVKLKGIALRTTHFKLPSKTIVLDRESAPHIACLIHSNEETVERLLTEAENQIAQLCEASVEQVNGRPGSREATDSLRKQTGRIDNRLIVANRHIRRHYDQPLTLQVLADLICCNPVYFCNTYSKVFKISPMKELQTIRMNKAAELLRSTHKSIKEIAANLCYVSSSQFSMKFKEYYNCTPNEYRRATSLQRSNEDARDTVSL</sequence>
<organism evidence="5 6">
    <name type="scientific">Cohnella soli</name>
    <dbReference type="NCBI Taxonomy" id="425005"/>
    <lineage>
        <taxon>Bacteria</taxon>
        <taxon>Bacillati</taxon>
        <taxon>Bacillota</taxon>
        <taxon>Bacilli</taxon>
        <taxon>Bacillales</taxon>
        <taxon>Paenibacillaceae</taxon>
        <taxon>Cohnella</taxon>
    </lineage>
</organism>
<dbReference type="Pfam" id="PF12833">
    <property type="entry name" value="HTH_18"/>
    <property type="match status" value="1"/>
</dbReference>
<evidence type="ECO:0000313" key="6">
    <source>
        <dbReference type="Proteomes" id="UP001596113"/>
    </source>
</evidence>
<keyword evidence="1" id="KW-0805">Transcription regulation</keyword>
<evidence type="ECO:0000256" key="3">
    <source>
        <dbReference type="ARBA" id="ARBA00023163"/>
    </source>
</evidence>
<evidence type="ECO:0000256" key="1">
    <source>
        <dbReference type="ARBA" id="ARBA00023015"/>
    </source>
</evidence>
<dbReference type="PANTHER" id="PTHR43280">
    <property type="entry name" value="ARAC-FAMILY TRANSCRIPTIONAL REGULATOR"/>
    <property type="match status" value="1"/>
</dbReference>
<keyword evidence="2" id="KW-0238">DNA-binding</keyword>
<keyword evidence="6" id="KW-1185">Reference proteome</keyword>
<accession>A0ABW0HSQ8</accession>
<proteinExistence type="predicted"/>
<dbReference type="RefSeq" id="WP_378132790.1">
    <property type="nucleotide sequence ID" value="NZ_JBHSMI010000023.1"/>
</dbReference>
<dbReference type="Proteomes" id="UP001596113">
    <property type="component" value="Unassembled WGS sequence"/>
</dbReference>
<name>A0ABW0HSQ8_9BACL</name>
<reference evidence="6" key="1">
    <citation type="journal article" date="2019" name="Int. J. Syst. Evol. Microbiol.">
        <title>The Global Catalogue of Microorganisms (GCM) 10K type strain sequencing project: providing services to taxonomists for standard genome sequencing and annotation.</title>
        <authorList>
            <consortium name="The Broad Institute Genomics Platform"/>
            <consortium name="The Broad Institute Genome Sequencing Center for Infectious Disease"/>
            <person name="Wu L."/>
            <person name="Ma J."/>
        </authorList>
    </citation>
    <scope>NUCLEOTIDE SEQUENCE [LARGE SCALE GENOMIC DNA]</scope>
    <source>
        <strain evidence="6">CGMCC 1.18575</strain>
    </source>
</reference>
<dbReference type="InterPro" id="IPR018060">
    <property type="entry name" value="HTH_AraC"/>
</dbReference>
<dbReference type="PROSITE" id="PS01124">
    <property type="entry name" value="HTH_ARAC_FAMILY_2"/>
    <property type="match status" value="1"/>
</dbReference>
<dbReference type="SUPFAM" id="SSF46689">
    <property type="entry name" value="Homeodomain-like"/>
    <property type="match status" value="2"/>
</dbReference>
<evidence type="ECO:0000313" key="5">
    <source>
        <dbReference type="EMBL" id="MFC5403440.1"/>
    </source>
</evidence>
<evidence type="ECO:0000256" key="2">
    <source>
        <dbReference type="ARBA" id="ARBA00023125"/>
    </source>
</evidence>
<feature type="domain" description="HTH araC/xylS-type" evidence="4">
    <location>
        <begin position="157"/>
        <end position="255"/>
    </location>
</feature>
<dbReference type="InterPro" id="IPR009057">
    <property type="entry name" value="Homeodomain-like_sf"/>
</dbReference>
<dbReference type="PANTHER" id="PTHR43280:SF2">
    <property type="entry name" value="HTH-TYPE TRANSCRIPTIONAL REGULATOR EXSA"/>
    <property type="match status" value="1"/>
</dbReference>
<keyword evidence="3" id="KW-0804">Transcription</keyword>
<dbReference type="SMART" id="SM00342">
    <property type="entry name" value="HTH_ARAC"/>
    <property type="match status" value="1"/>
</dbReference>
<gene>
    <name evidence="5" type="ORF">ACFPOF_11925</name>
</gene>
<protein>
    <submittedName>
        <fullName evidence="5">Helix-turn-helix transcriptional regulator</fullName>
    </submittedName>
</protein>